<dbReference type="EMBL" id="JACHJF010000006">
    <property type="protein sequence ID" value="MBB5119008.1"/>
    <property type="molecule type" value="Genomic_DNA"/>
</dbReference>
<organism evidence="3 4">
    <name type="scientific">Streptomyces eurocidicus</name>
    <name type="common">Streptoverticillium eurocidicus</name>
    <dbReference type="NCBI Taxonomy" id="66423"/>
    <lineage>
        <taxon>Bacteria</taxon>
        <taxon>Bacillati</taxon>
        <taxon>Actinomycetota</taxon>
        <taxon>Actinomycetes</taxon>
        <taxon>Kitasatosporales</taxon>
        <taxon>Streptomycetaceae</taxon>
        <taxon>Streptomyces</taxon>
    </lineage>
</organism>
<evidence type="ECO:0000313" key="5">
    <source>
        <dbReference type="Proteomes" id="UP000528608"/>
    </source>
</evidence>
<dbReference type="Proteomes" id="UP000235945">
    <property type="component" value="Unassembled WGS sequence"/>
</dbReference>
<reference evidence="3" key="2">
    <citation type="submission" date="2015-07" db="EMBL/GenBank/DDBJ databases">
        <authorList>
            <person name="Noorani M."/>
        </authorList>
    </citation>
    <scope>NUCLEOTIDE SEQUENCE [LARGE SCALE GENOMIC DNA]</scope>
    <source>
        <strain evidence="3">ATCC 27428</strain>
    </source>
</reference>
<feature type="compositionally biased region" description="Low complexity" evidence="1">
    <location>
        <begin position="21"/>
        <end position="32"/>
    </location>
</feature>
<reference evidence="2 5" key="3">
    <citation type="submission" date="2020-08" db="EMBL/GenBank/DDBJ databases">
        <title>Genomic Encyclopedia of Type Strains, Phase III (KMG-III): the genomes of soil and plant-associated and newly described type strains.</title>
        <authorList>
            <person name="Whitman W."/>
        </authorList>
    </citation>
    <scope>NUCLEOTIDE SEQUENCE [LARGE SCALE GENOMIC DNA]</scope>
    <source>
        <strain evidence="2 5">CECT 3259</strain>
    </source>
</reference>
<feature type="compositionally biased region" description="Pro residues" evidence="1">
    <location>
        <begin position="33"/>
        <end position="45"/>
    </location>
</feature>
<reference evidence="4" key="1">
    <citation type="submission" date="2015-07" db="EMBL/GenBank/DDBJ databases">
        <authorList>
            <person name="Graham D.E."/>
            <person name="Giannone R.J."/>
            <person name="Gulvik C.A."/>
            <person name="Hettich R.L."/>
            <person name="Klingeman D.M."/>
            <person name="Mahan K.M."/>
            <person name="Parry R.J."/>
            <person name="Spain J.C."/>
        </authorList>
    </citation>
    <scope>NUCLEOTIDE SEQUENCE [LARGE SCALE GENOMIC DNA]</scope>
    <source>
        <strain evidence="4">ATCC 27428</strain>
    </source>
</reference>
<keyword evidence="4" id="KW-1185">Reference proteome</keyword>
<dbReference type="AlphaFoldDB" id="A0A2N8NW48"/>
<accession>A0A2N8NW48</accession>
<evidence type="ECO:0000313" key="4">
    <source>
        <dbReference type="Proteomes" id="UP000235945"/>
    </source>
</evidence>
<evidence type="ECO:0000313" key="2">
    <source>
        <dbReference type="EMBL" id="MBB5119008.1"/>
    </source>
</evidence>
<gene>
    <name evidence="3" type="ORF">AF335_16095</name>
    <name evidence="2" type="ORF">FHS36_002441</name>
</gene>
<name>A0A2N8NW48_STREU</name>
<feature type="region of interest" description="Disordered" evidence="1">
    <location>
        <begin position="21"/>
        <end position="52"/>
    </location>
</feature>
<evidence type="ECO:0000256" key="1">
    <source>
        <dbReference type="SAM" id="MobiDB-lite"/>
    </source>
</evidence>
<protein>
    <submittedName>
        <fullName evidence="3">Uncharacterized protein</fullName>
    </submittedName>
</protein>
<evidence type="ECO:0000313" key="3">
    <source>
        <dbReference type="EMBL" id="PNE33003.1"/>
    </source>
</evidence>
<dbReference type="Proteomes" id="UP000528608">
    <property type="component" value="Unassembled WGS sequence"/>
</dbReference>
<sequence>MHDLILRCLTWARTTFWPGAADRTGRATRAPQIPTPQPMTPPAPKAPSLAEVPMGDGAGPVFLWVTAHGIDFRPRQPHGAEVSR</sequence>
<proteinExistence type="predicted"/>
<comment type="caution">
    <text evidence="3">The sequence shown here is derived from an EMBL/GenBank/DDBJ whole genome shotgun (WGS) entry which is preliminary data.</text>
</comment>
<dbReference type="EMBL" id="LGUI01000004">
    <property type="protein sequence ID" value="PNE33003.1"/>
    <property type="molecule type" value="Genomic_DNA"/>
</dbReference>